<keyword evidence="1" id="KW-0812">Transmembrane</keyword>
<dbReference type="EMBL" id="CP071462">
    <property type="protein sequence ID" value="QSW97854.1"/>
    <property type="molecule type" value="Genomic_DNA"/>
</dbReference>
<evidence type="ECO:0000256" key="1">
    <source>
        <dbReference type="SAM" id="Phobius"/>
    </source>
</evidence>
<evidence type="ECO:0000313" key="2">
    <source>
        <dbReference type="EMBL" id="QSW97854.1"/>
    </source>
</evidence>
<accession>A0A8A2VBN2</accession>
<dbReference type="RefSeq" id="WP_207287473.1">
    <property type="nucleotide sequence ID" value="NZ_CP071462.1"/>
</dbReference>
<protein>
    <submittedName>
        <fullName evidence="2">Uncharacterized protein</fullName>
    </submittedName>
</protein>
<dbReference type="GeneID" id="63187744"/>
<dbReference type="KEGG" id="hakz:J0X25_10525"/>
<proteinExistence type="predicted"/>
<keyword evidence="1" id="KW-1133">Transmembrane helix</keyword>
<feature type="transmembrane region" description="Helical" evidence="1">
    <location>
        <begin position="15"/>
        <end position="35"/>
    </location>
</feature>
<organism evidence="2 3">
    <name type="scientific">Haloterrigena alkaliphila</name>
    <dbReference type="NCBI Taxonomy" id="2816475"/>
    <lineage>
        <taxon>Archaea</taxon>
        <taxon>Methanobacteriati</taxon>
        <taxon>Methanobacteriota</taxon>
        <taxon>Stenosarchaea group</taxon>
        <taxon>Halobacteria</taxon>
        <taxon>Halobacteriales</taxon>
        <taxon>Natrialbaceae</taxon>
        <taxon>Haloterrigena</taxon>
    </lineage>
</organism>
<gene>
    <name evidence="2" type="ORF">J0X25_10525</name>
</gene>
<sequence>MLDIALHTGTDHPDLLWILVPSFLSFVAGLTALAYSDRIREWMRPESEPTSD</sequence>
<dbReference type="Proteomes" id="UP000663203">
    <property type="component" value="Chromosome"/>
</dbReference>
<evidence type="ECO:0000313" key="3">
    <source>
        <dbReference type="Proteomes" id="UP000663203"/>
    </source>
</evidence>
<reference evidence="2 3" key="1">
    <citation type="submission" date="2021-03" db="EMBL/GenBank/DDBJ databases">
        <title>Haloterrigena longa sp. nov. and Haloterrigena limicola sp. nov., extremely halophilic archaea isolated from a salt lake.</title>
        <authorList>
            <person name="Henglin C."/>
        </authorList>
    </citation>
    <scope>NUCLEOTIDE SEQUENCE [LARGE SCALE GENOMIC DNA]</scope>
    <source>
        <strain evidence="2 3">KZCA68</strain>
    </source>
</reference>
<keyword evidence="1" id="KW-0472">Membrane</keyword>
<dbReference type="AlphaFoldDB" id="A0A8A2VBN2"/>
<keyword evidence="3" id="KW-1185">Reference proteome</keyword>
<name>A0A8A2VBN2_9EURY</name>